<proteinExistence type="predicted"/>
<organism evidence="2 3">
    <name type="scientific">Effrenium voratum</name>
    <dbReference type="NCBI Taxonomy" id="2562239"/>
    <lineage>
        <taxon>Eukaryota</taxon>
        <taxon>Sar</taxon>
        <taxon>Alveolata</taxon>
        <taxon>Dinophyceae</taxon>
        <taxon>Suessiales</taxon>
        <taxon>Symbiodiniaceae</taxon>
        <taxon>Effrenium</taxon>
    </lineage>
</organism>
<evidence type="ECO:0000313" key="2">
    <source>
        <dbReference type="EMBL" id="CAJ1399446.1"/>
    </source>
</evidence>
<evidence type="ECO:0000256" key="1">
    <source>
        <dbReference type="SAM" id="MobiDB-lite"/>
    </source>
</evidence>
<dbReference type="Proteomes" id="UP001178507">
    <property type="component" value="Unassembled WGS sequence"/>
</dbReference>
<name>A0AA36J582_9DINO</name>
<keyword evidence="3" id="KW-1185">Reference proteome</keyword>
<evidence type="ECO:0000313" key="3">
    <source>
        <dbReference type="Proteomes" id="UP001178507"/>
    </source>
</evidence>
<dbReference type="AlphaFoldDB" id="A0AA36J582"/>
<sequence>MAVEAVLRFRKIQETEDKDRGVFVRWEKVLEHYKGHTEEARDFVARRQREKGGTSRCRNDPAIETYLLFGEQEKTIRTKTLEDVALECGCDAAVAVDLMRAMDQGQQVGSVPAAGQQSLPGASDPPAPPQNKPPKKARVAKEKPAGTNMEELKPEDADVAAFVNNWVKSSTDAQGVCTSISAQLRG</sequence>
<feature type="compositionally biased region" description="Pro residues" evidence="1">
    <location>
        <begin position="123"/>
        <end position="132"/>
    </location>
</feature>
<feature type="compositionally biased region" description="Basic and acidic residues" evidence="1">
    <location>
        <begin position="139"/>
        <end position="155"/>
    </location>
</feature>
<feature type="compositionally biased region" description="Polar residues" evidence="1">
    <location>
        <begin position="107"/>
        <end position="120"/>
    </location>
</feature>
<protein>
    <submittedName>
        <fullName evidence="2">Uncharacterized protein</fullName>
    </submittedName>
</protein>
<reference evidence="2" key="1">
    <citation type="submission" date="2023-08" db="EMBL/GenBank/DDBJ databases">
        <authorList>
            <person name="Chen Y."/>
            <person name="Shah S."/>
            <person name="Dougan E. K."/>
            <person name="Thang M."/>
            <person name="Chan C."/>
        </authorList>
    </citation>
    <scope>NUCLEOTIDE SEQUENCE</scope>
</reference>
<feature type="region of interest" description="Disordered" evidence="1">
    <location>
        <begin position="107"/>
        <end position="155"/>
    </location>
</feature>
<comment type="caution">
    <text evidence="2">The sequence shown here is derived from an EMBL/GenBank/DDBJ whole genome shotgun (WGS) entry which is preliminary data.</text>
</comment>
<gene>
    <name evidence="2" type="ORF">EVOR1521_LOCUS22979</name>
</gene>
<dbReference type="EMBL" id="CAUJNA010003337">
    <property type="protein sequence ID" value="CAJ1399446.1"/>
    <property type="molecule type" value="Genomic_DNA"/>
</dbReference>
<accession>A0AA36J582</accession>